<accession>A0A072PKH7</accession>
<evidence type="ECO:0000256" key="1">
    <source>
        <dbReference type="SAM" id="Phobius"/>
    </source>
</evidence>
<dbReference type="HOGENOM" id="CLU_2096873_0_0_1"/>
<dbReference type="GO" id="GO:0016705">
    <property type="term" value="F:oxidoreductase activity, acting on paired donors, with incorporation or reduction of molecular oxygen"/>
    <property type="evidence" value="ECO:0007669"/>
    <property type="project" value="InterPro"/>
</dbReference>
<keyword evidence="1" id="KW-0472">Membrane</keyword>
<dbReference type="RefSeq" id="XP_013263209.1">
    <property type="nucleotide sequence ID" value="XM_013407755.1"/>
</dbReference>
<dbReference type="SUPFAM" id="SSF48264">
    <property type="entry name" value="Cytochrome P450"/>
    <property type="match status" value="1"/>
</dbReference>
<keyword evidence="1" id="KW-0812">Transmembrane</keyword>
<dbReference type="Proteomes" id="UP000027920">
    <property type="component" value="Unassembled WGS sequence"/>
</dbReference>
<dbReference type="GeneID" id="25277125"/>
<keyword evidence="1" id="KW-1133">Transmembrane helix</keyword>
<feature type="transmembrane region" description="Helical" evidence="1">
    <location>
        <begin position="6"/>
        <end position="27"/>
    </location>
</feature>
<dbReference type="AlphaFoldDB" id="A0A072PKH7"/>
<dbReference type="EMBL" id="AMGV01000002">
    <property type="protein sequence ID" value="KEF60619.1"/>
    <property type="molecule type" value="Genomic_DNA"/>
</dbReference>
<comment type="caution">
    <text evidence="2">The sequence shown here is derived from an EMBL/GenBank/DDBJ whole genome shotgun (WGS) entry which is preliminary data.</text>
</comment>
<evidence type="ECO:0000313" key="2">
    <source>
        <dbReference type="EMBL" id="KEF60619.1"/>
    </source>
</evidence>
<dbReference type="STRING" id="1182545.A0A072PKH7"/>
<sequence length="116" mass="12955">MEIRTLYSMLLASFVVYRVCLAVYRVFFHPLAKYPGPLVAKLTSLYMVATAAMGRNTYVRNDLHVKFGKIVRTGPNELCFADEESIKDIYGQTAEACVKASVFYKGIHTNGHGISV</sequence>
<name>A0A072PKH7_9EURO</name>
<dbReference type="InterPro" id="IPR036396">
    <property type="entry name" value="Cyt_P450_sf"/>
</dbReference>
<dbReference type="OrthoDB" id="1470350at2759"/>
<reference evidence="2 3" key="1">
    <citation type="submission" date="2013-03" db="EMBL/GenBank/DDBJ databases">
        <title>The Genome Sequence of Exophiala aquamarina CBS 119918.</title>
        <authorList>
            <consortium name="The Broad Institute Genomics Platform"/>
            <person name="Cuomo C."/>
            <person name="de Hoog S."/>
            <person name="Gorbushina A."/>
            <person name="Walker B."/>
            <person name="Young S.K."/>
            <person name="Zeng Q."/>
            <person name="Gargeya S."/>
            <person name="Fitzgerald M."/>
            <person name="Haas B."/>
            <person name="Abouelleil A."/>
            <person name="Allen A.W."/>
            <person name="Alvarado L."/>
            <person name="Arachchi H.M."/>
            <person name="Berlin A.M."/>
            <person name="Chapman S.B."/>
            <person name="Gainer-Dewar J."/>
            <person name="Goldberg J."/>
            <person name="Griggs A."/>
            <person name="Gujja S."/>
            <person name="Hansen M."/>
            <person name="Howarth C."/>
            <person name="Imamovic A."/>
            <person name="Ireland A."/>
            <person name="Larimer J."/>
            <person name="McCowan C."/>
            <person name="Murphy C."/>
            <person name="Pearson M."/>
            <person name="Poon T.W."/>
            <person name="Priest M."/>
            <person name="Roberts A."/>
            <person name="Saif S."/>
            <person name="Shea T."/>
            <person name="Sisk P."/>
            <person name="Sykes S."/>
            <person name="Wortman J."/>
            <person name="Nusbaum C."/>
            <person name="Birren B."/>
        </authorList>
    </citation>
    <scope>NUCLEOTIDE SEQUENCE [LARGE SCALE GENOMIC DNA]</scope>
    <source>
        <strain evidence="2 3">CBS 119918</strain>
    </source>
</reference>
<gene>
    <name evidence="2" type="ORF">A1O9_02180</name>
</gene>
<dbReference type="GO" id="GO:0020037">
    <property type="term" value="F:heme binding"/>
    <property type="evidence" value="ECO:0007669"/>
    <property type="project" value="InterPro"/>
</dbReference>
<dbReference type="GO" id="GO:0005506">
    <property type="term" value="F:iron ion binding"/>
    <property type="evidence" value="ECO:0007669"/>
    <property type="project" value="InterPro"/>
</dbReference>
<evidence type="ECO:0000313" key="3">
    <source>
        <dbReference type="Proteomes" id="UP000027920"/>
    </source>
</evidence>
<proteinExistence type="predicted"/>
<keyword evidence="3" id="KW-1185">Reference proteome</keyword>
<organism evidence="2 3">
    <name type="scientific">Exophiala aquamarina CBS 119918</name>
    <dbReference type="NCBI Taxonomy" id="1182545"/>
    <lineage>
        <taxon>Eukaryota</taxon>
        <taxon>Fungi</taxon>
        <taxon>Dikarya</taxon>
        <taxon>Ascomycota</taxon>
        <taxon>Pezizomycotina</taxon>
        <taxon>Eurotiomycetes</taxon>
        <taxon>Chaetothyriomycetidae</taxon>
        <taxon>Chaetothyriales</taxon>
        <taxon>Herpotrichiellaceae</taxon>
        <taxon>Exophiala</taxon>
    </lineage>
</organism>
<dbReference type="GO" id="GO:0004497">
    <property type="term" value="F:monooxygenase activity"/>
    <property type="evidence" value="ECO:0007669"/>
    <property type="project" value="InterPro"/>
</dbReference>
<dbReference type="Gene3D" id="1.10.630.10">
    <property type="entry name" value="Cytochrome P450"/>
    <property type="match status" value="1"/>
</dbReference>
<protein>
    <submittedName>
        <fullName evidence="2">Uncharacterized protein</fullName>
    </submittedName>
</protein>
<dbReference type="VEuPathDB" id="FungiDB:A1O9_02180"/>